<sequence length="184" mass="20251">MKKPSLPSLSLTTSSFLLYYGSVLLFSFLLYTPVESMAADVSQPSVAAQQPETTKPPQTRPFDYIMANRPDPFLPFITDKTTDQETGDPNEIIDQNEPLTGMQLFEPAQLSLVALMETGTEKLAMVQDSTGKGYVLTEGTKIGRRGTVKAISPNKVLIEELAETRGGKKILSYIDMVLKKEGEK</sequence>
<comment type="caution">
    <text evidence="1">The sequence shown here is derived from an EMBL/GenBank/DDBJ whole genome shotgun (WGS) entry which is preliminary data.</text>
</comment>
<name>A0A840UQH0_9BACT</name>
<dbReference type="Pfam" id="PF04351">
    <property type="entry name" value="PilP"/>
    <property type="match status" value="1"/>
</dbReference>
<reference evidence="1 2" key="1">
    <citation type="submission" date="2020-08" db="EMBL/GenBank/DDBJ databases">
        <title>Genomic Encyclopedia of Type Strains, Phase IV (KMG-IV): sequencing the most valuable type-strain genomes for metagenomic binning, comparative biology and taxonomic classification.</title>
        <authorList>
            <person name="Goeker M."/>
        </authorList>
    </citation>
    <scope>NUCLEOTIDE SEQUENCE [LARGE SCALE GENOMIC DNA]</scope>
    <source>
        <strain evidence="1 2">DSM 28570</strain>
    </source>
</reference>
<dbReference type="RefSeq" id="WP_183350124.1">
    <property type="nucleotide sequence ID" value="NZ_JACHEO010000007.1"/>
</dbReference>
<dbReference type="Gene3D" id="2.30.30.830">
    <property type="match status" value="1"/>
</dbReference>
<evidence type="ECO:0000313" key="2">
    <source>
        <dbReference type="Proteomes" id="UP000539642"/>
    </source>
</evidence>
<gene>
    <name evidence="1" type="ORF">HNQ81_001624</name>
</gene>
<proteinExistence type="predicted"/>
<dbReference type="EMBL" id="JACHEO010000007">
    <property type="protein sequence ID" value="MBB5347895.1"/>
    <property type="molecule type" value="Genomic_DNA"/>
</dbReference>
<dbReference type="AlphaFoldDB" id="A0A840UQH0"/>
<evidence type="ECO:0000313" key="1">
    <source>
        <dbReference type="EMBL" id="MBB5347895.1"/>
    </source>
</evidence>
<accession>A0A840UQH0</accession>
<keyword evidence="2" id="KW-1185">Reference proteome</keyword>
<dbReference type="InterPro" id="IPR007446">
    <property type="entry name" value="PilP"/>
</dbReference>
<protein>
    <submittedName>
        <fullName evidence="1">Type IV pilus assembly protein PilP</fullName>
    </submittedName>
</protein>
<organism evidence="1 2">
    <name type="scientific">Desulfoprunum benzoelyticum</name>
    <dbReference type="NCBI Taxonomy" id="1506996"/>
    <lineage>
        <taxon>Bacteria</taxon>
        <taxon>Pseudomonadati</taxon>
        <taxon>Thermodesulfobacteriota</taxon>
        <taxon>Desulfobulbia</taxon>
        <taxon>Desulfobulbales</taxon>
        <taxon>Desulfobulbaceae</taxon>
        <taxon>Desulfoprunum</taxon>
    </lineage>
</organism>
<dbReference type="Proteomes" id="UP000539642">
    <property type="component" value="Unassembled WGS sequence"/>
</dbReference>